<evidence type="ECO:0000259" key="3">
    <source>
        <dbReference type="Pfam" id="PF02719"/>
    </source>
</evidence>
<feature type="transmembrane region" description="Helical" evidence="2">
    <location>
        <begin position="9"/>
        <end position="30"/>
    </location>
</feature>
<evidence type="ECO:0000313" key="5">
    <source>
        <dbReference type="Proteomes" id="UP001597049"/>
    </source>
</evidence>
<evidence type="ECO:0000256" key="1">
    <source>
        <dbReference type="ARBA" id="ARBA00007430"/>
    </source>
</evidence>
<proteinExistence type="inferred from homology"/>
<feature type="domain" description="Polysaccharide biosynthesis protein CapD-like" evidence="3">
    <location>
        <begin position="284"/>
        <end position="569"/>
    </location>
</feature>
<comment type="similarity">
    <text evidence="1">Belongs to the polysaccharide synthase family.</text>
</comment>
<keyword evidence="2" id="KW-1133">Transmembrane helix</keyword>
<reference evidence="5" key="1">
    <citation type="journal article" date="2019" name="Int. J. Syst. Evol. Microbiol.">
        <title>The Global Catalogue of Microorganisms (GCM) 10K type strain sequencing project: providing services to taxonomists for standard genome sequencing and annotation.</title>
        <authorList>
            <consortium name="The Broad Institute Genomics Platform"/>
            <consortium name="The Broad Institute Genome Sequencing Center for Infectious Disease"/>
            <person name="Wu L."/>
            <person name="Ma J."/>
        </authorList>
    </citation>
    <scope>NUCLEOTIDE SEQUENCE [LARGE SCALE GENOMIC DNA]</scope>
    <source>
        <strain evidence="5">CCUG 56752</strain>
    </source>
</reference>
<keyword evidence="2" id="KW-0812">Transmembrane</keyword>
<dbReference type="CDD" id="cd05237">
    <property type="entry name" value="UDP_invert_4-6DH_SDR_e"/>
    <property type="match status" value="1"/>
</dbReference>
<dbReference type="PANTHER" id="PTHR43318:SF1">
    <property type="entry name" value="POLYSACCHARIDE BIOSYNTHESIS PROTEIN EPSC-RELATED"/>
    <property type="match status" value="1"/>
</dbReference>
<keyword evidence="2" id="KW-0472">Membrane</keyword>
<keyword evidence="5" id="KW-1185">Reference proteome</keyword>
<dbReference type="InterPro" id="IPR051203">
    <property type="entry name" value="Polysaccharide_Synthase-Rel"/>
</dbReference>
<sequence>MARNYVPRVVILLIDICISILSAQFTFFLISSVGQGEIKFIYLNWEFVSLVTIQILFFLIFRSYSGIVRYTGFKDSIKQLQTTITTVVTLIVINEVIYSIYETKILVNGGAIIYGFIVFSMLFLFRVVVKRAYQLIHADSSSTKAYLLGTSLTDVAIAESIISDSRTSFDIVGFISEVNKLKKTRILTLPIVTLEQLEHKKIRGGTSVIVSSQKLRELATADSDILNQLLELNLKIYKLPDLQDWGGESISSEIKKVNLEDLLQRTPIKLQREKLRSIYNGKVILVTGAAGSIGSDIVRQLIRFKPKTILMLDQAETPLHQMSLELESQYPNLHFEKIIANVRNLKRLESIFDHFKPEIVFHGAAYKHVPMMEANPIEALDVNFIGTKNLTDLAIQYKVSRFVFVSTDKAVNPTNIMGASKRSAEIYLQSVARDKSIPTRFITTRFGNVLGSNGSVIPHFKEQIENLGPVTVTHPDITRYFMTIDEACQLVLEAGAMGNGGEIFVFDMGKPVKIIDLAKQMIRLSGFVPYDDIDIVYTGLRPGEKLYEELLADKENTLPTHHQKILIAKASYDFDSEKMILLKNLQYQISNNDVLKSIEVLKKLVPEFIPLTEAERQKNAI</sequence>
<dbReference type="EMBL" id="JBHTIV010000005">
    <property type="protein sequence ID" value="MFD0931931.1"/>
    <property type="molecule type" value="Genomic_DNA"/>
</dbReference>
<evidence type="ECO:0000256" key="2">
    <source>
        <dbReference type="SAM" id="Phobius"/>
    </source>
</evidence>
<accession>A0ABW3GT13</accession>
<dbReference type="Gene3D" id="3.40.50.720">
    <property type="entry name" value="NAD(P)-binding Rossmann-like Domain"/>
    <property type="match status" value="2"/>
</dbReference>
<dbReference type="Pfam" id="PF02719">
    <property type="entry name" value="Polysacc_synt_2"/>
    <property type="match status" value="1"/>
</dbReference>
<dbReference type="PANTHER" id="PTHR43318">
    <property type="entry name" value="UDP-N-ACETYLGLUCOSAMINE 4,6-DEHYDRATASE"/>
    <property type="match status" value="1"/>
</dbReference>
<dbReference type="InterPro" id="IPR036291">
    <property type="entry name" value="NAD(P)-bd_dom_sf"/>
</dbReference>
<evidence type="ECO:0000313" key="4">
    <source>
        <dbReference type="EMBL" id="MFD0931931.1"/>
    </source>
</evidence>
<comment type="caution">
    <text evidence="4">The sequence shown here is derived from an EMBL/GenBank/DDBJ whole genome shotgun (WGS) entry which is preliminary data.</text>
</comment>
<dbReference type="Proteomes" id="UP001597049">
    <property type="component" value="Unassembled WGS sequence"/>
</dbReference>
<name>A0ABW3GT13_9FLAO</name>
<dbReference type="SUPFAM" id="SSF51735">
    <property type="entry name" value="NAD(P)-binding Rossmann-fold domains"/>
    <property type="match status" value="1"/>
</dbReference>
<protein>
    <submittedName>
        <fullName evidence="4">Polysaccharide biosynthesis protein</fullName>
    </submittedName>
</protein>
<feature type="transmembrane region" description="Helical" evidence="2">
    <location>
        <begin position="42"/>
        <end position="61"/>
    </location>
</feature>
<gene>
    <name evidence="4" type="ORF">ACFQ0R_04885</name>
</gene>
<dbReference type="InterPro" id="IPR003869">
    <property type="entry name" value="Polysac_CapD-like"/>
</dbReference>
<organism evidence="4 5">
    <name type="scientific">Psychroflexus salinarum</name>
    <dbReference type="NCBI Taxonomy" id="546024"/>
    <lineage>
        <taxon>Bacteria</taxon>
        <taxon>Pseudomonadati</taxon>
        <taxon>Bacteroidota</taxon>
        <taxon>Flavobacteriia</taxon>
        <taxon>Flavobacteriales</taxon>
        <taxon>Flavobacteriaceae</taxon>
        <taxon>Psychroflexus</taxon>
    </lineage>
</organism>
<feature type="transmembrane region" description="Helical" evidence="2">
    <location>
        <begin position="107"/>
        <end position="129"/>
    </location>
</feature>
<dbReference type="RefSeq" id="WP_379657258.1">
    <property type="nucleotide sequence ID" value="NZ_JBHTIV010000005.1"/>
</dbReference>